<sequence>MTPDAIIECVPNFSEGTHPDIVRHIVSAMQVDGVRLLDYSLDPDHNRSVVTIAGPPAQVMEAAVLAAGKAAQLIDLTQQTGVHPRIGAADVIPFVPVSGLSLAEAAMLARQAGLQIWRRFGVPVYFYGAAAARPDRVQLEDVRRGQFEGLREAALKDAARRPDVGGPELHETAGASVVGARSFLIAYNIYLDERAEITQARAIARDIRASSGGMQGVKAIGVLANGRAQVSMNITDFHLTPMPKIHSTVAELARRHGTSLGEGELIGLIPAAAYDAEARWIKEIPSFDPEQKIIENRLNNPMAWPS</sequence>
<dbReference type="OrthoDB" id="9773217at2"/>
<evidence type="ECO:0000256" key="3">
    <source>
        <dbReference type="ARBA" id="ARBA00012252"/>
    </source>
</evidence>
<keyword evidence="6" id="KW-0369">Histidine metabolism</keyword>
<dbReference type="PaxDb" id="1198114-AciX9_1907"/>
<evidence type="ECO:0000256" key="6">
    <source>
        <dbReference type="ARBA" id="ARBA00022808"/>
    </source>
</evidence>
<dbReference type="InterPro" id="IPR013802">
    <property type="entry name" value="Formiminotransferase_C"/>
</dbReference>
<evidence type="ECO:0000313" key="11">
    <source>
        <dbReference type="Proteomes" id="UP000000343"/>
    </source>
</evidence>
<organism evidence="11">
    <name type="scientific">Granulicella tundricola (strain ATCC BAA-1859 / DSM 23138 / MP5ACTX9)</name>
    <dbReference type="NCBI Taxonomy" id="1198114"/>
    <lineage>
        <taxon>Bacteria</taxon>
        <taxon>Pseudomonadati</taxon>
        <taxon>Acidobacteriota</taxon>
        <taxon>Terriglobia</taxon>
        <taxon>Terriglobales</taxon>
        <taxon>Acidobacteriaceae</taxon>
        <taxon>Granulicella</taxon>
    </lineage>
</organism>
<dbReference type="PANTHER" id="PTHR12234:SF1">
    <property type="entry name" value="FORMIMINOTRANSFERASE N-TERMINAL SUBDOMAIN-CONTAINING PROTEIN"/>
    <property type="match status" value="1"/>
</dbReference>
<dbReference type="InterPro" id="IPR012886">
    <property type="entry name" value="Formiminotransferase_N"/>
</dbReference>
<name>E8X0K2_GRATM</name>
<evidence type="ECO:0000259" key="8">
    <source>
        <dbReference type="SMART" id="SM01221"/>
    </source>
</evidence>
<dbReference type="InterPro" id="IPR004227">
    <property type="entry name" value="Formiminotransferase_cat"/>
</dbReference>
<dbReference type="AlphaFoldDB" id="E8X0K2"/>
<dbReference type="Gene3D" id="3.30.990.10">
    <property type="entry name" value="Formiminotransferase, N-terminal subdomain"/>
    <property type="match status" value="1"/>
</dbReference>
<comment type="pathway">
    <text evidence="2">Amino-acid degradation; L-histidine degradation into L-glutamate; L-glutamate from N-formimidoyl-L-glutamate (transferase route): step 1/1.</text>
</comment>
<evidence type="ECO:0000259" key="9">
    <source>
        <dbReference type="SMART" id="SM01222"/>
    </source>
</evidence>
<dbReference type="SMART" id="SM01222">
    <property type="entry name" value="FTCD_N"/>
    <property type="match status" value="1"/>
</dbReference>
<dbReference type="EC" id="2.1.2.5" evidence="3"/>
<reference evidence="11" key="1">
    <citation type="submission" date="2011-01" db="EMBL/GenBank/DDBJ databases">
        <title>Complete sequence of chromosome of Acidobacterium sp. MP5ACTX9.</title>
        <authorList>
            <consortium name="US DOE Joint Genome Institute"/>
            <person name="Lucas S."/>
            <person name="Copeland A."/>
            <person name="Lapidus A."/>
            <person name="Cheng J.-F."/>
            <person name="Goodwin L."/>
            <person name="Pitluck S."/>
            <person name="Teshima H."/>
            <person name="Detter J.C."/>
            <person name="Han C."/>
            <person name="Tapia R."/>
            <person name="Land M."/>
            <person name="Hauser L."/>
            <person name="Kyrpides N."/>
            <person name="Ivanova N."/>
            <person name="Ovchinnikova G."/>
            <person name="Pagani I."/>
            <person name="Rawat S.R."/>
            <person name="Mannisto M."/>
            <person name="Haggblom M.M."/>
            <person name="Woyke T."/>
        </authorList>
    </citation>
    <scope>NUCLEOTIDE SEQUENCE [LARGE SCALE GENOMIC DNA]</scope>
    <source>
        <strain evidence="11">MP5ACTX9</strain>
    </source>
</reference>
<comment type="subcellular location">
    <subcellularLocation>
        <location evidence="1">Cytoplasm</location>
    </subcellularLocation>
</comment>
<dbReference type="SMART" id="SM01221">
    <property type="entry name" value="FTCD"/>
    <property type="match status" value="1"/>
</dbReference>
<dbReference type="Pfam" id="PF02971">
    <property type="entry name" value="FTCD"/>
    <property type="match status" value="1"/>
</dbReference>
<keyword evidence="11" id="KW-1185">Reference proteome</keyword>
<evidence type="ECO:0000256" key="7">
    <source>
        <dbReference type="ARBA" id="ARBA00022954"/>
    </source>
</evidence>
<evidence type="ECO:0000256" key="5">
    <source>
        <dbReference type="ARBA" id="ARBA00022679"/>
    </source>
</evidence>
<dbReference type="HOGENOM" id="CLU_040037_0_0_0"/>
<dbReference type="InterPro" id="IPR051623">
    <property type="entry name" value="FTCD"/>
</dbReference>
<dbReference type="SUPFAM" id="SSF55116">
    <property type="entry name" value="Formiminotransferase domain of formiminotransferase-cyclodeaminase"/>
    <property type="match status" value="2"/>
</dbReference>
<dbReference type="eggNOG" id="COG3643">
    <property type="taxonomic scope" value="Bacteria"/>
</dbReference>
<evidence type="ECO:0000256" key="4">
    <source>
        <dbReference type="ARBA" id="ARBA00022490"/>
    </source>
</evidence>
<evidence type="ECO:0000256" key="1">
    <source>
        <dbReference type="ARBA" id="ARBA00004496"/>
    </source>
</evidence>
<dbReference type="GO" id="GO:0019556">
    <property type="term" value="P:L-histidine catabolic process to glutamate and formamide"/>
    <property type="evidence" value="ECO:0007669"/>
    <property type="project" value="UniProtKB-UniPathway"/>
</dbReference>
<dbReference type="GO" id="GO:0005542">
    <property type="term" value="F:folic acid binding"/>
    <property type="evidence" value="ECO:0007669"/>
    <property type="project" value="UniProtKB-KW"/>
</dbReference>
<dbReference type="GO" id="GO:0019557">
    <property type="term" value="P:L-histidine catabolic process to glutamate and formate"/>
    <property type="evidence" value="ECO:0007669"/>
    <property type="project" value="UniProtKB-UniPathway"/>
</dbReference>
<keyword evidence="7" id="KW-0290">Folate-binding</keyword>
<dbReference type="Pfam" id="PF07837">
    <property type="entry name" value="FTCD_N"/>
    <property type="match status" value="1"/>
</dbReference>
<proteinExistence type="predicted"/>
<dbReference type="GO" id="GO:0005737">
    <property type="term" value="C:cytoplasm"/>
    <property type="evidence" value="ECO:0007669"/>
    <property type="project" value="UniProtKB-SubCell"/>
</dbReference>
<evidence type="ECO:0000256" key="2">
    <source>
        <dbReference type="ARBA" id="ARBA00005082"/>
    </source>
</evidence>
<dbReference type="Gene3D" id="3.30.70.670">
    <property type="entry name" value="Formiminotransferase, C-terminal subdomain"/>
    <property type="match status" value="1"/>
</dbReference>
<keyword evidence="5 10" id="KW-0808">Transferase</keyword>
<feature type="domain" description="Formiminotransferase C-terminal subdomain" evidence="8">
    <location>
        <begin position="183"/>
        <end position="297"/>
    </location>
</feature>
<dbReference type="PANTHER" id="PTHR12234">
    <property type="entry name" value="FORMIMINOTRANSFERASE-CYCLODEAMINASE"/>
    <property type="match status" value="1"/>
</dbReference>
<protein>
    <recommendedName>
        <fullName evidence="3">glutamate formimidoyltransferase</fullName>
        <ecNumber evidence="3">2.1.2.5</ecNumber>
    </recommendedName>
</protein>
<dbReference type="GO" id="GO:0030409">
    <property type="term" value="F:glutamate formimidoyltransferase activity"/>
    <property type="evidence" value="ECO:0007669"/>
    <property type="project" value="UniProtKB-EC"/>
</dbReference>
<dbReference type="STRING" id="1198114.AciX9_1907"/>
<dbReference type="InterPro" id="IPR037070">
    <property type="entry name" value="Formiminotransferase_C_sf"/>
</dbReference>
<dbReference type="InterPro" id="IPR037064">
    <property type="entry name" value="Formiminotransferase_N_sf"/>
</dbReference>
<dbReference type="Proteomes" id="UP000000343">
    <property type="component" value="Chromosome"/>
</dbReference>
<dbReference type="RefSeq" id="WP_013580272.1">
    <property type="nucleotide sequence ID" value="NC_015064.1"/>
</dbReference>
<dbReference type="UniPathway" id="UPA00379">
    <property type="reaction ID" value="UER00555"/>
</dbReference>
<evidence type="ECO:0000313" key="10">
    <source>
        <dbReference type="EMBL" id="ADW68953.1"/>
    </source>
</evidence>
<gene>
    <name evidence="10" type="ordered locus">AciX9_1907</name>
</gene>
<dbReference type="EMBL" id="CP002480">
    <property type="protein sequence ID" value="ADW68953.1"/>
    <property type="molecule type" value="Genomic_DNA"/>
</dbReference>
<keyword evidence="4" id="KW-0963">Cytoplasm</keyword>
<feature type="domain" description="Formiminotransferase N-terminal subdomain" evidence="9">
    <location>
        <begin position="5"/>
        <end position="182"/>
    </location>
</feature>
<accession>E8X0K2</accession>
<dbReference type="NCBIfam" id="TIGR02024">
    <property type="entry name" value="FtcD"/>
    <property type="match status" value="1"/>
</dbReference>
<dbReference type="InterPro" id="IPR022384">
    <property type="entry name" value="FormiminoTrfase_cat_dom_sf"/>
</dbReference>
<dbReference type="KEGG" id="acm:AciX9_1907"/>